<sequence length="177" mass="19158">MTDVSEFLNDPASLGEWRLVPDKSTVAVNVKSMWGLVPVKGRFTELSGEAQLTGGPTVFGRVVIKAASLRTGIGRRDRHLHSADFFDAEKFPDITVEVNGLTATRADTVELAGQLTIKGTSKPLPLTAQVAVFDDGTARLVTESRVDRQEFGVDGNLLGMIVDMATISGDIVFRRVR</sequence>
<organism evidence="3 4">
    <name type="scientific">Mycolicibacterium elephantis</name>
    <dbReference type="NCBI Taxonomy" id="81858"/>
    <lineage>
        <taxon>Bacteria</taxon>
        <taxon>Bacillati</taxon>
        <taxon>Actinomycetota</taxon>
        <taxon>Actinomycetes</taxon>
        <taxon>Mycobacteriales</taxon>
        <taxon>Mycobacteriaceae</taxon>
        <taxon>Mycolicibacterium</taxon>
    </lineage>
</organism>
<dbReference type="AlphaFoldDB" id="A0A0M2ZE43"/>
<dbReference type="Pfam" id="PF04264">
    <property type="entry name" value="YceI"/>
    <property type="match status" value="1"/>
</dbReference>
<dbReference type="SUPFAM" id="SSF101874">
    <property type="entry name" value="YceI-like"/>
    <property type="match status" value="1"/>
</dbReference>
<comment type="similarity">
    <text evidence="1">Belongs to the UPF0312 family.</text>
</comment>
<dbReference type="Proteomes" id="UP000192772">
    <property type="component" value="Unassembled WGS sequence"/>
</dbReference>
<dbReference type="OrthoDB" id="9811006at2"/>
<evidence type="ECO:0000256" key="1">
    <source>
        <dbReference type="ARBA" id="ARBA00008812"/>
    </source>
</evidence>
<dbReference type="SMART" id="SM00867">
    <property type="entry name" value="YceI"/>
    <property type="match status" value="1"/>
</dbReference>
<name>A0A0M2ZE43_9MYCO</name>
<dbReference type="InterPro" id="IPR007372">
    <property type="entry name" value="Lipid/polyisoprenoid-bd_YceI"/>
</dbReference>
<reference evidence="3 4" key="1">
    <citation type="submission" date="2017-02" db="EMBL/GenBank/DDBJ databases">
        <title>The new phylogeny of genus Mycobacterium.</title>
        <authorList>
            <person name="Tortoli E."/>
            <person name="Trovato A."/>
            <person name="Cirillo D.M."/>
        </authorList>
    </citation>
    <scope>NUCLEOTIDE SEQUENCE [LARGE SCALE GENOMIC DNA]</scope>
    <source>
        <strain evidence="3 4">FI-09383</strain>
    </source>
</reference>
<dbReference type="RefSeq" id="WP_046752995.1">
    <property type="nucleotide sequence ID" value="NZ_JACKTZ010000039.1"/>
</dbReference>
<evidence type="ECO:0000259" key="2">
    <source>
        <dbReference type="SMART" id="SM00867"/>
    </source>
</evidence>
<dbReference type="PANTHER" id="PTHR34406:SF1">
    <property type="entry name" value="PROTEIN YCEI"/>
    <property type="match status" value="1"/>
</dbReference>
<gene>
    <name evidence="3" type="ORF">BST23_16180</name>
</gene>
<dbReference type="PANTHER" id="PTHR34406">
    <property type="entry name" value="PROTEIN YCEI"/>
    <property type="match status" value="1"/>
</dbReference>
<comment type="caution">
    <text evidence="3">The sequence shown here is derived from an EMBL/GenBank/DDBJ whole genome shotgun (WGS) entry which is preliminary data.</text>
</comment>
<dbReference type="Gene3D" id="2.40.128.110">
    <property type="entry name" value="Lipid/polyisoprenoid-binding, YceI-like"/>
    <property type="match status" value="1"/>
</dbReference>
<proteinExistence type="inferred from homology"/>
<evidence type="ECO:0000313" key="3">
    <source>
        <dbReference type="EMBL" id="ORA64823.1"/>
    </source>
</evidence>
<protein>
    <recommendedName>
        <fullName evidence="2">Lipid/polyisoprenoid-binding YceI-like domain-containing protein</fullName>
    </recommendedName>
</protein>
<dbReference type="STRING" id="81858.BST23_16180"/>
<accession>A0A1A0Q8N5</accession>
<feature type="domain" description="Lipid/polyisoprenoid-binding YceI-like" evidence="2">
    <location>
        <begin position="16"/>
        <end position="174"/>
    </location>
</feature>
<dbReference type="EMBL" id="MVHP01000018">
    <property type="protein sequence ID" value="ORA64823.1"/>
    <property type="molecule type" value="Genomic_DNA"/>
</dbReference>
<evidence type="ECO:0000313" key="4">
    <source>
        <dbReference type="Proteomes" id="UP000192772"/>
    </source>
</evidence>
<accession>A0A0M2ZE43</accession>
<dbReference type="InterPro" id="IPR036761">
    <property type="entry name" value="TTHA0802/YceI-like_sf"/>
</dbReference>